<feature type="transmembrane region" description="Helical" evidence="2">
    <location>
        <begin position="206"/>
        <end position="227"/>
    </location>
</feature>
<feature type="transmembrane region" description="Helical" evidence="2">
    <location>
        <begin position="239"/>
        <end position="264"/>
    </location>
</feature>
<dbReference type="InterPro" id="IPR025291">
    <property type="entry name" value="DUF4153"/>
</dbReference>
<keyword evidence="2" id="KW-1133">Transmembrane helix</keyword>
<feature type="region of interest" description="Disordered" evidence="1">
    <location>
        <begin position="31"/>
        <end position="58"/>
    </location>
</feature>
<evidence type="ECO:0000256" key="1">
    <source>
        <dbReference type="SAM" id="MobiDB-lite"/>
    </source>
</evidence>
<reference evidence="3 4" key="1">
    <citation type="submission" date="2017-08" db="EMBL/GenBank/DDBJ databases">
        <authorList>
            <person name="de Groot N.N."/>
        </authorList>
    </citation>
    <scope>NUCLEOTIDE SEQUENCE [LARGE SCALE GENOMIC DNA]</scope>
    <source>
        <strain evidence="3 4">USBA 352</strain>
    </source>
</reference>
<keyword evidence="4" id="KW-1185">Reference proteome</keyword>
<feature type="transmembrane region" description="Helical" evidence="2">
    <location>
        <begin position="285"/>
        <end position="309"/>
    </location>
</feature>
<dbReference type="RefSeq" id="WP_176522125.1">
    <property type="nucleotide sequence ID" value="NZ_OBML01000009.1"/>
</dbReference>
<keyword evidence="2" id="KW-0472">Membrane</keyword>
<keyword evidence="2" id="KW-0812">Transmembrane</keyword>
<dbReference type="AlphaFoldDB" id="A0A285T9L1"/>
<feature type="transmembrane region" description="Helical" evidence="2">
    <location>
        <begin position="90"/>
        <end position="111"/>
    </location>
</feature>
<feature type="transmembrane region" description="Helical" evidence="2">
    <location>
        <begin position="397"/>
        <end position="418"/>
    </location>
</feature>
<name>A0A285T9L1_9HYPH</name>
<feature type="transmembrane region" description="Helical" evidence="2">
    <location>
        <begin position="131"/>
        <end position="149"/>
    </location>
</feature>
<dbReference type="Proteomes" id="UP000219331">
    <property type="component" value="Unassembled WGS sequence"/>
</dbReference>
<protein>
    <submittedName>
        <fullName evidence="3">Uncharacterized protein</fullName>
    </submittedName>
</protein>
<proteinExistence type="predicted"/>
<evidence type="ECO:0000313" key="3">
    <source>
        <dbReference type="EMBL" id="SOC18210.1"/>
    </source>
</evidence>
<feature type="transmembrane region" description="Helical" evidence="2">
    <location>
        <begin position="66"/>
        <end position="83"/>
    </location>
</feature>
<dbReference type="Pfam" id="PF13687">
    <property type="entry name" value="DUF4153"/>
    <property type="match status" value="1"/>
</dbReference>
<dbReference type="STRING" id="538381.GCA_001696535_02507"/>
<feature type="transmembrane region" description="Helical" evidence="2">
    <location>
        <begin position="363"/>
        <end position="385"/>
    </location>
</feature>
<feature type="compositionally biased region" description="Low complexity" evidence="1">
    <location>
        <begin position="31"/>
        <end position="46"/>
    </location>
</feature>
<sequence>MTLAATPDRSLPRPLQREAWWLSAAAAPARPAAEPEAGADAAPPAQGSGGAVHGPPDERFRWPPKAHLAALLACVVAANLLLYHRWPGLAFAPFALAVFLATVATLPGRRIPRGPALLLAASQLPLIEHQQLLAVAFAVSGLAASLVWARAAARPDAAEVALKAAQLLLSSVKQPFRAIRFASLAVQAGGRGEDTGTMALKAASRLAFPLLGATALLVLLAVANPVIESWIDQLFTLDIHFAALLWRVVFLSIVASFVWPFLAWPGGVLPQMPALDAGAPAGRWLGLNAGSVTLALVLFNAMLLVQVGTDVRYLLAGGELPEGLTYSAYARRGAFALMATAVLAGGFAVLARPYLGARPGLRGLMYLWLAQNLALTGAAGYRLWMYVEAYGLTTLRIHAAIWTVLVGLGLVLIAWQIRRERSTGWLLRRVAALALATLYLCSFVNFSHIVASHNIARLKGPGEPVCETGYPVAPSHAPSDAWCKIVRPRIDSWRDWDFRTWRTIGYLEAEKVRRRMNENPGRR</sequence>
<feature type="transmembrane region" description="Helical" evidence="2">
    <location>
        <begin position="430"/>
        <end position="451"/>
    </location>
</feature>
<gene>
    <name evidence="3" type="ORF">SAMN05421512_109229</name>
</gene>
<dbReference type="EMBL" id="OBML01000009">
    <property type="protein sequence ID" value="SOC18210.1"/>
    <property type="molecule type" value="Genomic_DNA"/>
</dbReference>
<evidence type="ECO:0000256" key="2">
    <source>
        <dbReference type="SAM" id="Phobius"/>
    </source>
</evidence>
<organism evidence="3 4">
    <name type="scientific">Stappia indica</name>
    <dbReference type="NCBI Taxonomy" id="538381"/>
    <lineage>
        <taxon>Bacteria</taxon>
        <taxon>Pseudomonadati</taxon>
        <taxon>Pseudomonadota</taxon>
        <taxon>Alphaproteobacteria</taxon>
        <taxon>Hyphomicrobiales</taxon>
        <taxon>Stappiaceae</taxon>
        <taxon>Stappia</taxon>
    </lineage>
</organism>
<feature type="transmembrane region" description="Helical" evidence="2">
    <location>
        <begin position="329"/>
        <end position="351"/>
    </location>
</feature>
<evidence type="ECO:0000313" key="4">
    <source>
        <dbReference type="Proteomes" id="UP000219331"/>
    </source>
</evidence>
<accession>A0A285T9L1</accession>